<gene>
    <name evidence="2" type="ORF">K435DRAFT_613711</name>
</gene>
<dbReference type="InterPro" id="IPR040976">
    <property type="entry name" value="Pkinase_fungal"/>
</dbReference>
<sequence>KPISQGTWQFISAALLRPDRPCHSLKDDLESFLHVLSWTALKYTKHTLPRSILIQRISAAYD</sequence>
<name>A0A4S8LJ51_DENBC</name>
<dbReference type="OrthoDB" id="3052452at2759"/>
<proteinExistence type="predicted"/>
<organism evidence="2 3">
    <name type="scientific">Dendrothele bispora (strain CBS 962.96)</name>
    <dbReference type="NCBI Taxonomy" id="1314807"/>
    <lineage>
        <taxon>Eukaryota</taxon>
        <taxon>Fungi</taxon>
        <taxon>Dikarya</taxon>
        <taxon>Basidiomycota</taxon>
        <taxon>Agaricomycotina</taxon>
        <taxon>Agaricomycetes</taxon>
        <taxon>Agaricomycetidae</taxon>
        <taxon>Agaricales</taxon>
        <taxon>Agaricales incertae sedis</taxon>
        <taxon>Dendrothele</taxon>
    </lineage>
</organism>
<dbReference type="Proteomes" id="UP000297245">
    <property type="component" value="Unassembled WGS sequence"/>
</dbReference>
<accession>A0A4S8LJ51</accession>
<dbReference type="AlphaFoldDB" id="A0A4S8LJ51"/>
<evidence type="ECO:0000259" key="1">
    <source>
        <dbReference type="Pfam" id="PF17667"/>
    </source>
</evidence>
<evidence type="ECO:0000313" key="3">
    <source>
        <dbReference type="Proteomes" id="UP000297245"/>
    </source>
</evidence>
<feature type="non-terminal residue" evidence="2">
    <location>
        <position position="1"/>
    </location>
</feature>
<reference evidence="2 3" key="1">
    <citation type="journal article" date="2019" name="Nat. Ecol. Evol.">
        <title>Megaphylogeny resolves global patterns of mushroom evolution.</title>
        <authorList>
            <person name="Varga T."/>
            <person name="Krizsan K."/>
            <person name="Foldi C."/>
            <person name="Dima B."/>
            <person name="Sanchez-Garcia M."/>
            <person name="Sanchez-Ramirez S."/>
            <person name="Szollosi G.J."/>
            <person name="Szarkandi J.G."/>
            <person name="Papp V."/>
            <person name="Albert L."/>
            <person name="Andreopoulos W."/>
            <person name="Angelini C."/>
            <person name="Antonin V."/>
            <person name="Barry K.W."/>
            <person name="Bougher N.L."/>
            <person name="Buchanan P."/>
            <person name="Buyck B."/>
            <person name="Bense V."/>
            <person name="Catcheside P."/>
            <person name="Chovatia M."/>
            <person name="Cooper J."/>
            <person name="Damon W."/>
            <person name="Desjardin D."/>
            <person name="Finy P."/>
            <person name="Geml J."/>
            <person name="Haridas S."/>
            <person name="Hughes K."/>
            <person name="Justo A."/>
            <person name="Karasinski D."/>
            <person name="Kautmanova I."/>
            <person name="Kiss B."/>
            <person name="Kocsube S."/>
            <person name="Kotiranta H."/>
            <person name="LaButti K.M."/>
            <person name="Lechner B.E."/>
            <person name="Liimatainen K."/>
            <person name="Lipzen A."/>
            <person name="Lukacs Z."/>
            <person name="Mihaltcheva S."/>
            <person name="Morgado L.N."/>
            <person name="Niskanen T."/>
            <person name="Noordeloos M.E."/>
            <person name="Ohm R.A."/>
            <person name="Ortiz-Santana B."/>
            <person name="Ovrebo C."/>
            <person name="Racz N."/>
            <person name="Riley R."/>
            <person name="Savchenko A."/>
            <person name="Shiryaev A."/>
            <person name="Soop K."/>
            <person name="Spirin V."/>
            <person name="Szebenyi C."/>
            <person name="Tomsovsky M."/>
            <person name="Tulloss R.E."/>
            <person name="Uehling J."/>
            <person name="Grigoriev I.V."/>
            <person name="Vagvolgyi C."/>
            <person name="Papp T."/>
            <person name="Martin F.M."/>
            <person name="Miettinen O."/>
            <person name="Hibbett D.S."/>
            <person name="Nagy L.G."/>
        </authorList>
    </citation>
    <scope>NUCLEOTIDE SEQUENCE [LARGE SCALE GENOMIC DNA]</scope>
    <source>
        <strain evidence="2 3">CBS 962.96</strain>
    </source>
</reference>
<feature type="non-terminal residue" evidence="2">
    <location>
        <position position="62"/>
    </location>
</feature>
<keyword evidence="3" id="KW-1185">Reference proteome</keyword>
<evidence type="ECO:0000313" key="2">
    <source>
        <dbReference type="EMBL" id="THU88638.1"/>
    </source>
</evidence>
<feature type="domain" description="Fungal-type protein kinase" evidence="1">
    <location>
        <begin position="4"/>
        <end position="39"/>
    </location>
</feature>
<dbReference type="EMBL" id="ML179402">
    <property type="protein sequence ID" value="THU88638.1"/>
    <property type="molecule type" value="Genomic_DNA"/>
</dbReference>
<dbReference type="Pfam" id="PF17667">
    <property type="entry name" value="Pkinase_fungal"/>
    <property type="match status" value="1"/>
</dbReference>
<protein>
    <recommendedName>
        <fullName evidence="1">Fungal-type protein kinase domain-containing protein</fullName>
    </recommendedName>
</protein>